<keyword evidence="5" id="KW-0812">Transmembrane</keyword>
<evidence type="ECO:0000256" key="2">
    <source>
        <dbReference type="ARBA" id="ARBA00011233"/>
    </source>
</evidence>
<keyword evidence="6 11" id="KW-0732">Signal</keyword>
<keyword evidence="8" id="KW-0626">Porin</keyword>
<keyword evidence="14" id="KW-1185">Reference proteome</keyword>
<feature type="chain" id="PRO_5038105768" description="Porin domain-containing protein" evidence="11">
    <location>
        <begin position="28"/>
        <end position="382"/>
    </location>
</feature>
<dbReference type="GO" id="GO:0006811">
    <property type="term" value="P:monoatomic ion transport"/>
    <property type="evidence" value="ECO:0007669"/>
    <property type="project" value="UniProtKB-KW"/>
</dbReference>
<reference evidence="13" key="1">
    <citation type="submission" date="2021-03" db="EMBL/GenBank/DDBJ databases">
        <authorList>
            <person name="Peeters C."/>
        </authorList>
    </citation>
    <scope>NUCLEOTIDE SEQUENCE</scope>
    <source>
        <strain evidence="13">LMG 31506</strain>
    </source>
</reference>
<gene>
    <name evidence="13" type="ORF">LMG31506_02945</name>
</gene>
<comment type="subunit">
    <text evidence="2">Homotrimer.</text>
</comment>
<dbReference type="Proteomes" id="UP000672934">
    <property type="component" value="Unassembled WGS sequence"/>
</dbReference>
<evidence type="ECO:0000313" key="14">
    <source>
        <dbReference type="Proteomes" id="UP000672934"/>
    </source>
</evidence>
<dbReference type="CDD" id="cd00342">
    <property type="entry name" value="gram_neg_porins"/>
    <property type="match status" value="1"/>
</dbReference>
<name>A0A916IUR1_9BURK</name>
<evidence type="ECO:0000313" key="13">
    <source>
        <dbReference type="EMBL" id="CAG2143963.1"/>
    </source>
</evidence>
<feature type="signal peptide" evidence="11">
    <location>
        <begin position="1"/>
        <end position="27"/>
    </location>
</feature>
<evidence type="ECO:0000256" key="9">
    <source>
        <dbReference type="ARBA" id="ARBA00023136"/>
    </source>
</evidence>
<dbReference type="InterPro" id="IPR050298">
    <property type="entry name" value="Gram-neg_bact_OMP"/>
</dbReference>
<comment type="caution">
    <text evidence="13">The sequence shown here is derived from an EMBL/GenBank/DDBJ whole genome shotgun (WGS) entry which is preliminary data.</text>
</comment>
<dbReference type="PANTHER" id="PTHR34501">
    <property type="entry name" value="PROTEIN YDDL-RELATED"/>
    <property type="match status" value="1"/>
</dbReference>
<keyword evidence="7" id="KW-0406">Ion transport</keyword>
<keyword evidence="4" id="KW-1134">Transmembrane beta strand</keyword>
<evidence type="ECO:0000256" key="7">
    <source>
        <dbReference type="ARBA" id="ARBA00023065"/>
    </source>
</evidence>
<dbReference type="GO" id="GO:0046930">
    <property type="term" value="C:pore complex"/>
    <property type="evidence" value="ECO:0007669"/>
    <property type="project" value="UniProtKB-KW"/>
</dbReference>
<dbReference type="InterPro" id="IPR033900">
    <property type="entry name" value="Gram_neg_porin_domain"/>
</dbReference>
<dbReference type="AlphaFoldDB" id="A0A916IUR1"/>
<dbReference type="SUPFAM" id="SSF56935">
    <property type="entry name" value="Porins"/>
    <property type="match status" value="1"/>
</dbReference>
<evidence type="ECO:0000256" key="8">
    <source>
        <dbReference type="ARBA" id="ARBA00023114"/>
    </source>
</evidence>
<keyword evidence="9" id="KW-0472">Membrane</keyword>
<keyword evidence="10" id="KW-0998">Cell outer membrane</keyword>
<sequence>MKFVKQFRSAHLALVAASAALASTANAQSVTLYGLIDTNLEYVNNQSRTGATVPPGPAENRFAMLTGGIGGSRWGLRGVEDLGNGLKGLFVLESGFSSDDGKMANSGRLFGRQAFAGIDSPYGKLTFGRQYTSIFDVLANFQAGFYQPQYEPVVAYLGRYYREDNVVKYGATFGPVEVAAHWSFGVDTASPATAGEVPGSFRSGAAYGGAASYTSGAFGLGLAYDEVDAPTTAGGPPGKAKRAAVAGKYAAGKVRLVAGYRWGRSQNPADVEILRDNYYWVGGTYSFTPQLESTLAYYYDDVRQVANPVNGTLLGNIKNPWQVMFTTKYFFTKRTSLYLATAYSKNAGLNFDTSVGGLGTGYYLGAGKNSQFAVTLGMRHIF</sequence>
<organism evidence="13 14">
    <name type="scientific">Cupriavidus yeoncheonensis</name>
    <dbReference type="NCBI Taxonomy" id="1462994"/>
    <lineage>
        <taxon>Bacteria</taxon>
        <taxon>Pseudomonadati</taxon>
        <taxon>Pseudomonadota</taxon>
        <taxon>Betaproteobacteria</taxon>
        <taxon>Burkholderiales</taxon>
        <taxon>Burkholderiaceae</taxon>
        <taxon>Cupriavidus</taxon>
    </lineage>
</organism>
<dbReference type="Gene3D" id="2.40.160.10">
    <property type="entry name" value="Porin"/>
    <property type="match status" value="1"/>
</dbReference>
<protein>
    <recommendedName>
        <fullName evidence="12">Porin domain-containing protein</fullName>
    </recommendedName>
</protein>
<evidence type="ECO:0000256" key="3">
    <source>
        <dbReference type="ARBA" id="ARBA00022448"/>
    </source>
</evidence>
<dbReference type="GO" id="GO:0015288">
    <property type="term" value="F:porin activity"/>
    <property type="evidence" value="ECO:0007669"/>
    <property type="project" value="UniProtKB-KW"/>
</dbReference>
<evidence type="ECO:0000256" key="4">
    <source>
        <dbReference type="ARBA" id="ARBA00022452"/>
    </source>
</evidence>
<evidence type="ECO:0000256" key="5">
    <source>
        <dbReference type="ARBA" id="ARBA00022692"/>
    </source>
</evidence>
<proteinExistence type="predicted"/>
<dbReference type="PRINTS" id="PR00184">
    <property type="entry name" value="NEISSPPORIN"/>
</dbReference>
<dbReference type="GO" id="GO:0009279">
    <property type="term" value="C:cell outer membrane"/>
    <property type="evidence" value="ECO:0007669"/>
    <property type="project" value="UniProtKB-SubCell"/>
</dbReference>
<feature type="domain" description="Porin" evidence="12">
    <location>
        <begin position="15"/>
        <end position="347"/>
    </location>
</feature>
<dbReference type="Pfam" id="PF13609">
    <property type="entry name" value="Porin_4"/>
    <property type="match status" value="1"/>
</dbReference>
<accession>A0A916IUR1</accession>
<dbReference type="InterPro" id="IPR023614">
    <property type="entry name" value="Porin_dom_sf"/>
</dbReference>
<dbReference type="InterPro" id="IPR002299">
    <property type="entry name" value="Porin_Neis"/>
</dbReference>
<dbReference type="EMBL" id="CAJPUY010000009">
    <property type="protein sequence ID" value="CAG2143963.1"/>
    <property type="molecule type" value="Genomic_DNA"/>
</dbReference>
<evidence type="ECO:0000256" key="10">
    <source>
        <dbReference type="ARBA" id="ARBA00023237"/>
    </source>
</evidence>
<evidence type="ECO:0000259" key="12">
    <source>
        <dbReference type="Pfam" id="PF13609"/>
    </source>
</evidence>
<comment type="subcellular location">
    <subcellularLocation>
        <location evidence="1">Cell outer membrane</location>
        <topology evidence="1">Multi-pass membrane protein</topology>
    </subcellularLocation>
</comment>
<keyword evidence="3" id="KW-0813">Transport</keyword>
<dbReference type="RefSeq" id="WP_211947885.1">
    <property type="nucleotide sequence ID" value="NZ_CAJPUY010000009.1"/>
</dbReference>
<evidence type="ECO:0000256" key="1">
    <source>
        <dbReference type="ARBA" id="ARBA00004571"/>
    </source>
</evidence>
<dbReference type="PANTHER" id="PTHR34501:SF9">
    <property type="entry name" value="MAJOR OUTER MEMBRANE PROTEIN P.IA"/>
    <property type="match status" value="1"/>
</dbReference>
<evidence type="ECO:0000256" key="11">
    <source>
        <dbReference type="SAM" id="SignalP"/>
    </source>
</evidence>
<evidence type="ECO:0000256" key="6">
    <source>
        <dbReference type="ARBA" id="ARBA00022729"/>
    </source>
</evidence>